<keyword evidence="3" id="KW-0433">Leucine-rich repeat</keyword>
<dbReference type="GO" id="GO:0005813">
    <property type="term" value="C:centrosome"/>
    <property type="evidence" value="ECO:0007669"/>
    <property type="project" value="TreeGrafter"/>
</dbReference>
<dbReference type="Ensembl" id="ENSCCRT00000088089.2">
    <property type="protein sequence ID" value="ENSCCRP00000081184.1"/>
    <property type="gene ID" value="ENSCCRG00000072875.1"/>
</dbReference>
<keyword evidence="5" id="KW-0677">Repeat</keyword>
<keyword evidence="14" id="KW-1185">Reference proteome</keyword>
<evidence type="ECO:0000256" key="8">
    <source>
        <dbReference type="ARBA" id="ARBA00023212"/>
    </source>
</evidence>
<dbReference type="OMA" id="NHICHIE"/>
<dbReference type="Pfam" id="PF12799">
    <property type="entry name" value="LRR_4"/>
    <property type="match status" value="1"/>
</dbReference>
<dbReference type="InterPro" id="IPR001611">
    <property type="entry name" value="Leu-rich_rpt"/>
</dbReference>
<dbReference type="PANTHER" id="PTHR15454">
    <property type="entry name" value="NISCHARIN RELATED"/>
    <property type="match status" value="1"/>
</dbReference>
<dbReference type="SUPFAM" id="SSF52075">
    <property type="entry name" value="Outer arm dynein light chain 1"/>
    <property type="match status" value="1"/>
</dbReference>
<comment type="similarity">
    <text evidence="11">Belongs to the LRRCC1 family.</text>
</comment>
<dbReference type="GeneTree" id="ENSGT00940000157414"/>
<protein>
    <recommendedName>
        <fullName evidence="12">Leucine-rich repeat and coiled-coil domain-containing protein 1</fullName>
    </recommendedName>
</protein>
<evidence type="ECO:0000256" key="6">
    <source>
        <dbReference type="ARBA" id="ARBA00022776"/>
    </source>
</evidence>
<dbReference type="GO" id="GO:0005737">
    <property type="term" value="C:cytoplasm"/>
    <property type="evidence" value="ECO:0007669"/>
    <property type="project" value="TreeGrafter"/>
</dbReference>
<name>A0A8C1EUH7_CYPCA</name>
<proteinExistence type="inferred from homology"/>
<evidence type="ECO:0000256" key="12">
    <source>
        <dbReference type="ARBA" id="ARBA00067351"/>
    </source>
</evidence>
<dbReference type="FunFam" id="3.80.10.10:FF:000148">
    <property type="entry name" value="Leucine rich repeat and coiled-coil centrosomal protein 1"/>
    <property type="match status" value="1"/>
</dbReference>
<evidence type="ECO:0000256" key="5">
    <source>
        <dbReference type="ARBA" id="ARBA00022737"/>
    </source>
</evidence>
<evidence type="ECO:0000313" key="14">
    <source>
        <dbReference type="Proteomes" id="UP001108240"/>
    </source>
</evidence>
<dbReference type="GO" id="GO:0051301">
    <property type="term" value="P:cell division"/>
    <property type="evidence" value="ECO:0007669"/>
    <property type="project" value="UniProtKB-KW"/>
</dbReference>
<dbReference type="Proteomes" id="UP001108240">
    <property type="component" value="Unplaced"/>
</dbReference>
<keyword evidence="2" id="KW-0963">Cytoplasm</keyword>
<dbReference type="AlphaFoldDB" id="A0A8C1EUH7"/>
<reference evidence="13" key="2">
    <citation type="submission" date="2025-09" db="UniProtKB">
        <authorList>
            <consortium name="Ensembl"/>
        </authorList>
    </citation>
    <scope>IDENTIFICATION</scope>
</reference>
<reference evidence="13" key="1">
    <citation type="submission" date="2025-08" db="UniProtKB">
        <authorList>
            <consortium name="Ensembl"/>
        </authorList>
    </citation>
    <scope>IDENTIFICATION</scope>
</reference>
<dbReference type="Pfam" id="PF00560">
    <property type="entry name" value="LRR_1"/>
    <property type="match status" value="1"/>
</dbReference>
<dbReference type="InterPro" id="IPR025875">
    <property type="entry name" value="Leu-rich_rpt_4"/>
</dbReference>
<keyword evidence="6" id="KW-0498">Mitosis</keyword>
<evidence type="ECO:0000256" key="1">
    <source>
        <dbReference type="ARBA" id="ARBA00004114"/>
    </source>
</evidence>
<dbReference type="InterPro" id="IPR032675">
    <property type="entry name" value="LRR_dom_sf"/>
</dbReference>
<evidence type="ECO:0000256" key="4">
    <source>
        <dbReference type="ARBA" id="ARBA00022618"/>
    </source>
</evidence>
<evidence type="ECO:0000256" key="2">
    <source>
        <dbReference type="ARBA" id="ARBA00022490"/>
    </source>
</evidence>
<accession>A0A8C1EUH7</accession>
<organism evidence="13 14">
    <name type="scientific">Cyprinus carpio carpio</name>
    <dbReference type="NCBI Taxonomy" id="630221"/>
    <lineage>
        <taxon>Eukaryota</taxon>
        <taxon>Metazoa</taxon>
        <taxon>Chordata</taxon>
        <taxon>Craniata</taxon>
        <taxon>Vertebrata</taxon>
        <taxon>Euteleostomi</taxon>
        <taxon>Actinopterygii</taxon>
        <taxon>Neopterygii</taxon>
        <taxon>Teleostei</taxon>
        <taxon>Ostariophysi</taxon>
        <taxon>Cypriniformes</taxon>
        <taxon>Cyprinidae</taxon>
        <taxon>Cyprininae</taxon>
        <taxon>Cyprinus</taxon>
    </lineage>
</organism>
<keyword evidence="7" id="KW-0175">Coiled coil</keyword>
<sequence length="175" mass="19381">QPWQLCVSFNRKTGLLLSQISDSSCETLLEVPLNPSISSLNLHCNRLTKIEGSTTAWHIRHLDLSSNHICHIEGLASLSSLHTLNLSCNLITKVEGLNGLTNLTRLNLAYNQINDLTGLLYLHGADYKLKYLQLHSNHLDSMNHLLQCMVGLQNLKNVTFSKDGAQNPVCSLPGL</sequence>
<keyword evidence="9" id="KW-0131">Cell cycle</keyword>
<dbReference type="PANTHER" id="PTHR15454:SF34">
    <property type="entry name" value="LEUCINE-RICH REPEAT AND COILED-COIL DOMAIN-CONTAINING PROTEIN 1"/>
    <property type="match status" value="1"/>
</dbReference>
<evidence type="ECO:0000256" key="10">
    <source>
        <dbReference type="ARBA" id="ARBA00054059"/>
    </source>
</evidence>
<evidence type="ECO:0000256" key="9">
    <source>
        <dbReference type="ARBA" id="ARBA00023306"/>
    </source>
</evidence>
<keyword evidence="8" id="KW-0206">Cytoskeleton</keyword>
<dbReference type="GO" id="GO:0005814">
    <property type="term" value="C:centriole"/>
    <property type="evidence" value="ECO:0007669"/>
    <property type="project" value="UniProtKB-SubCell"/>
</dbReference>
<comment type="function">
    <text evidence="10">Required for the organization of the mitotic spindle. Maintains the structural integrity of centrosomes during mitosis.</text>
</comment>
<dbReference type="Gene3D" id="3.80.10.10">
    <property type="entry name" value="Ribonuclease Inhibitor"/>
    <property type="match status" value="1"/>
</dbReference>
<keyword evidence="4" id="KW-0132">Cell division</keyword>
<evidence type="ECO:0000256" key="7">
    <source>
        <dbReference type="ARBA" id="ARBA00023054"/>
    </source>
</evidence>
<evidence type="ECO:0000256" key="3">
    <source>
        <dbReference type="ARBA" id="ARBA00022614"/>
    </source>
</evidence>
<dbReference type="PROSITE" id="PS51450">
    <property type="entry name" value="LRR"/>
    <property type="match status" value="3"/>
</dbReference>
<evidence type="ECO:0000313" key="13">
    <source>
        <dbReference type="Ensembl" id="ENSCCRP00000081184.1"/>
    </source>
</evidence>
<evidence type="ECO:0000256" key="11">
    <source>
        <dbReference type="ARBA" id="ARBA00061329"/>
    </source>
</evidence>
<dbReference type="SMART" id="SM00365">
    <property type="entry name" value="LRR_SD22"/>
    <property type="match status" value="3"/>
</dbReference>
<comment type="subcellular location">
    <subcellularLocation>
        <location evidence="1">Cytoplasm</location>
        <location evidence="1">Cytoskeleton</location>
        <location evidence="1">Microtubule organizing center</location>
        <location evidence="1">Centrosome</location>
        <location evidence="1">Centriole</location>
    </subcellularLocation>
</comment>